<dbReference type="CDD" id="cd02020">
    <property type="entry name" value="CMPK"/>
    <property type="match status" value="1"/>
</dbReference>
<evidence type="ECO:0000256" key="3">
    <source>
        <dbReference type="ARBA" id="ARBA00022741"/>
    </source>
</evidence>
<evidence type="ECO:0000256" key="1">
    <source>
        <dbReference type="ARBA" id="ARBA00009427"/>
    </source>
</evidence>
<organism evidence="10 11">
    <name type="scientific">Desulfovibrio litoralis DSM 11393</name>
    <dbReference type="NCBI Taxonomy" id="1121455"/>
    <lineage>
        <taxon>Bacteria</taxon>
        <taxon>Pseudomonadati</taxon>
        <taxon>Thermodesulfobacteriota</taxon>
        <taxon>Desulfovibrionia</taxon>
        <taxon>Desulfovibrionales</taxon>
        <taxon>Desulfovibrionaceae</taxon>
        <taxon>Desulfovibrio</taxon>
    </lineage>
</organism>
<dbReference type="SUPFAM" id="SSF52540">
    <property type="entry name" value="P-loop containing nucleoside triphosphate hydrolases"/>
    <property type="match status" value="1"/>
</dbReference>
<dbReference type="Pfam" id="PF02224">
    <property type="entry name" value="Cytidylate_kin"/>
    <property type="match status" value="1"/>
</dbReference>
<dbReference type="RefSeq" id="WP_072697570.1">
    <property type="nucleotide sequence ID" value="NZ_FRDI01000010.1"/>
</dbReference>
<dbReference type="InterPro" id="IPR027417">
    <property type="entry name" value="P-loop_NTPase"/>
</dbReference>
<evidence type="ECO:0000256" key="4">
    <source>
        <dbReference type="ARBA" id="ARBA00022777"/>
    </source>
</evidence>
<comment type="catalytic activity">
    <reaction evidence="6 8">
        <text>dCMP + ATP = dCDP + ADP</text>
        <dbReference type="Rhea" id="RHEA:25094"/>
        <dbReference type="ChEBI" id="CHEBI:30616"/>
        <dbReference type="ChEBI" id="CHEBI:57566"/>
        <dbReference type="ChEBI" id="CHEBI:58593"/>
        <dbReference type="ChEBI" id="CHEBI:456216"/>
        <dbReference type="EC" id="2.7.4.25"/>
    </reaction>
</comment>
<dbReference type="GO" id="GO:0005737">
    <property type="term" value="C:cytoplasm"/>
    <property type="evidence" value="ECO:0007669"/>
    <property type="project" value="UniProtKB-SubCell"/>
</dbReference>
<evidence type="ECO:0000256" key="5">
    <source>
        <dbReference type="ARBA" id="ARBA00022840"/>
    </source>
</evidence>
<dbReference type="OrthoDB" id="9807434at2"/>
<evidence type="ECO:0000259" key="9">
    <source>
        <dbReference type="Pfam" id="PF02224"/>
    </source>
</evidence>
<dbReference type="InterPro" id="IPR011994">
    <property type="entry name" value="Cytidylate_kinase_dom"/>
</dbReference>
<evidence type="ECO:0000313" key="11">
    <source>
        <dbReference type="Proteomes" id="UP000186469"/>
    </source>
</evidence>
<evidence type="ECO:0000256" key="8">
    <source>
        <dbReference type="HAMAP-Rule" id="MF_00238"/>
    </source>
</evidence>
<dbReference type="STRING" id="1121455.SAMN02745728_01884"/>
<feature type="binding site" evidence="8">
    <location>
        <begin position="9"/>
        <end position="17"/>
    </location>
    <ligand>
        <name>ATP</name>
        <dbReference type="ChEBI" id="CHEBI:30616"/>
    </ligand>
</feature>
<gene>
    <name evidence="8" type="primary">cmk</name>
    <name evidence="10" type="ORF">SAMN02745728_01884</name>
</gene>
<dbReference type="NCBIfam" id="TIGR00017">
    <property type="entry name" value="cmk"/>
    <property type="match status" value="1"/>
</dbReference>
<dbReference type="AlphaFoldDB" id="A0A1M7TDD5"/>
<keyword evidence="5 8" id="KW-0067">ATP-binding</keyword>
<feature type="domain" description="Cytidylate kinase" evidence="9">
    <location>
        <begin position="5"/>
        <end position="218"/>
    </location>
</feature>
<evidence type="ECO:0000256" key="2">
    <source>
        <dbReference type="ARBA" id="ARBA00022679"/>
    </source>
</evidence>
<sequence>MKKIITLDGPAGVGKSSLASALAGRLKLAYLDTGAMFRAIALKLGANAVNLSETELKQSLSEFTFELSGSGAETTLKMNGVAIGEEIRNEEVGTMASKIAPLELVRNALREQQQALGQKFDLVAEGRDMGSVVFPQAPFKFFLDASPEVRAMRRFKQLKAQGKPADLIVLTEQIKTRDAADRNRPIAPLKPAEDAIIVDTGELTLEGVLDVLLKKINQ</sequence>
<dbReference type="InterPro" id="IPR003136">
    <property type="entry name" value="Cytidylate_kin"/>
</dbReference>
<protein>
    <recommendedName>
        <fullName evidence="8">Cytidylate kinase</fullName>
        <shortName evidence="8">CK</shortName>
        <ecNumber evidence="8">2.7.4.25</ecNumber>
    </recommendedName>
    <alternativeName>
        <fullName evidence="8">Cytidine monophosphate kinase</fullName>
        <shortName evidence="8">CMP kinase</shortName>
    </alternativeName>
</protein>
<reference evidence="10 11" key="1">
    <citation type="submission" date="2016-12" db="EMBL/GenBank/DDBJ databases">
        <authorList>
            <person name="Song W.-J."/>
            <person name="Kurnit D.M."/>
        </authorList>
    </citation>
    <scope>NUCLEOTIDE SEQUENCE [LARGE SCALE GENOMIC DNA]</scope>
    <source>
        <strain evidence="10 11">DSM 11393</strain>
    </source>
</reference>
<dbReference type="EC" id="2.7.4.25" evidence="8"/>
<comment type="subcellular location">
    <subcellularLocation>
        <location evidence="8">Cytoplasm</location>
    </subcellularLocation>
</comment>
<dbReference type="GO" id="GO:0005524">
    <property type="term" value="F:ATP binding"/>
    <property type="evidence" value="ECO:0007669"/>
    <property type="project" value="UniProtKB-UniRule"/>
</dbReference>
<dbReference type="EMBL" id="FRDI01000010">
    <property type="protein sequence ID" value="SHN68750.1"/>
    <property type="molecule type" value="Genomic_DNA"/>
</dbReference>
<name>A0A1M7TDD5_9BACT</name>
<dbReference type="GO" id="GO:0036431">
    <property type="term" value="F:dCMP kinase activity"/>
    <property type="evidence" value="ECO:0007669"/>
    <property type="project" value="InterPro"/>
</dbReference>
<dbReference type="GO" id="GO:0006220">
    <property type="term" value="P:pyrimidine nucleotide metabolic process"/>
    <property type="evidence" value="ECO:0007669"/>
    <property type="project" value="UniProtKB-UniRule"/>
</dbReference>
<comment type="catalytic activity">
    <reaction evidence="7 8">
        <text>CMP + ATP = CDP + ADP</text>
        <dbReference type="Rhea" id="RHEA:11600"/>
        <dbReference type="ChEBI" id="CHEBI:30616"/>
        <dbReference type="ChEBI" id="CHEBI:58069"/>
        <dbReference type="ChEBI" id="CHEBI:60377"/>
        <dbReference type="ChEBI" id="CHEBI:456216"/>
        <dbReference type="EC" id="2.7.4.25"/>
    </reaction>
</comment>
<dbReference type="Gene3D" id="3.40.50.300">
    <property type="entry name" value="P-loop containing nucleotide triphosphate hydrolases"/>
    <property type="match status" value="1"/>
</dbReference>
<accession>A0A1M7TDD5</accession>
<proteinExistence type="inferred from homology"/>
<keyword evidence="2 8" id="KW-0808">Transferase</keyword>
<dbReference type="GO" id="GO:0036430">
    <property type="term" value="F:CMP kinase activity"/>
    <property type="evidence" value="ECO:0007669"/>
    <property type="project" value="RHEA"/>
</dbReference>
<keyword evidence="8" id="KW-0963">Cytoplasm</keyword>
<evidence type="ECO:0000256" key="7">
    <source>
        <dbReference type="ARBA" id="ARBA00048478"/>
    </source>
</evidence>
<keyword evidence="4 8" id="KW-0418">Kinase</keyword>
<keyword evidence="11" id="KW-1185">Reference proteome</keyword>
<comment type="similarity">
    <text evidence="1 8">Belongs to the cytidylate kinase family. Type 1 subfamily.</text>
</comment>
<evidence type="ECO:0000313" key="10">
    <source>
        <dbReference type="EMBL" id="SHN68750.1"/>
    </source>
</evidence>
<keyword evidence="3 8" id="KW-0547">Nucleotide-binding</keyword>
<dbReference type="Proteomes" id="UP000186469">
    <property type="component" value="Unassembled WGS sequence"/>
</dbReference>
<evidence type="ECO:0000256" key="6">
    <source>
        <dbReference type="ARBA" id="ARBA00047615"/>
    </source>
</evidence>
<dbReference type="HAMAP" id="MF_00238">
    <property type="entry name" value="Cytidyl_kinase_type1"/>
    <property type="match status" value="1"/>
</dbReference>